<reference evidence="4 5" key="1">
    <citation type="submission" date="2020-01" db="EMBL/GenBank/DDBJ databases">
        <authorList>
            <person name="Kim M.K."/>
        </authorList>
    </citation>
    <scope>NUCLEOTIDE SEQUENCE [LARGE SCALE GENOMIC DNA]</scope>
    <source>
        <strain evidence="4 5">172606-1</strain>
    </source>
</reference>
<accession>A0A6C0GT35</accession>
<dbReference type="AlphaFoldDB" id="A0A6C0GT35"/>
<proteinExistence type="predicted"/>
<dbReference type="GO" id="GO:0030313">
    <property type="term" value="C:cell envelope"/>
    <property type="evidence" value="ECO:0007669"/>
    <property type="project" value="UniProtKB-SubCell"/>
</dbReference>
<evidence type="ECO:0000256" key="2">
    <source>
        <dbReference type="ARBA" id="ARBA00023054"/>
    </source>
</evidence>
<feature type="coiled-coil region" evidence="3">
    <location>
        <begin position="95"/>
        <end position="153"/>
    </location>
</feature>
<protein>
    <submittedName>
        <fullName evidence="4">HlyD family efflux transporter periplasmic adaptor subunit</fullName>
    </submittedName>
</protein>
<evidence type="ECO:0000313" key="4">
    <source>
        <dbReference type="EMBL" id="QHT71057.1"/>
    </source>
</evidence>
<organism evidence="4 5">
    <name type="scientific">Rhodocytophaga rosea</name>
    <dbReference type="NCBI Taxonomy" id="2704465"/>
    <lineage>
        <taxon>Bacteria</taxon>
        <taxon>Pseudomonadati</taxon>
        <taxon>Bacteroidota</taxon>
        <taxon>Cytophagia</taxon>
        <taxon>Cytophagales</taxon>
        <taxon>Rhodocytophagaceae</taxon>
        <taxon>Rhodocytophaga</taxon>
    </lineage>
</organism>
<dbReference type="SUPFAM" id="SSF111369">
    <property type="entry name" value="HlyD-like secretion proteins"/>
    <property type="match status" value="1"/>
</dbReference>
<comment type="subcellular location">
    <subcellularLocation>
        <location evidence="1">Cell envelope</location>
    </subcellularLocation>
</comment>
<dbReference type="Proteomes" id="UP000480178">
    <property type="component" value="Chromosome"/>
</dbReference>
<evidence type="ECO:0000256" key="3">
    <source>
        <dbReference type="SAM" id="Coils"/>
    </source>
</evidence>
<dbReference type="InterPro" id="IPR050465">
    <property type="entry name" value="UPF0194_transport"/>
</dbReference>
<evidence type="ECO:0000256" key="1">
    <source>
        <dbReference type="ARBA" id="ARBA00004196"/>
    </source>
</evidence>
<sequence length="313" mass="34444">MKTILILITAAASFWACNRNNDQSDAYGNFEAVETIVSAQATGMLESFTVEEGKQLNSGETVGLVDTLQLALQKEQLLASLQAVSSRTPNVNTQVSFYENQIAVQQEQLNTLLREKKRTENLLAAESVPKKQLDDILSQISVLERQIALTQKQKTAQASALSTQKSGVQSEALPLQKQIERLNDQIQKSIIRNPVPGTVTIRFAEPGEVVSYGKPLYKVADLNKLVLRAYVSGDQLVNVKTGGKVKVLVDAPNDTFKEYAGTVQWVSSKSEFTPKVIQTKDERVNLVYAMKILVTNDGSLKIGMPAEVQFQAE</sequence>
<dbReference type="KEGG" id="rhoz:GXP67_32605"/>
<name>A0A6C0GT35_9BACT</name>
<keyword evidence="5" id="KW-1185">Reference proteome</keyword>
<dbReference type="RefSeq" id="WP_162447000.1">
    <property type="nucleotide sequence ID" value="NZ_CP048222.1"/>
</dbReference>
<dbReference type="PANTHER" id="PTHR32347">
    <property type="entry name" value="EFFLUX SYSTEM COMPONENT YKNX-RELATED"/>
    <property type="match status" value="1"/>
</dbReference>
<dbReference type="PANTHER" id="PTHR32347:SF23">
    <property type="entry name" value="BLL5650 PROTEIN"/>
    <property type="match status" value="1"/>
</dbReference>
<dbReference type="EMBL" id="CP048222">
    <property type="protein sequence ID" value="QHT71057.1"/>
    <property type="molecule type" value="Genomic_DNA"/>
</dbReference>
<gene>
    <name evidence="4" type="ORF">GXP67_32605</name>
</gene>
<keyword evidence="2 3" id="KW-0175">Coiled coil</keyword>
<dbReference type="Gene3D" id="2.40.50.100">
    <property type="match status" value="1"/>
</dbReference>
<dbReference type="Gene3D" id="2.40.30.170">
    <property type="match status" value="1"/>
</dbReference>
<evidence type="ECO:0000313" key="5">
    <source>
        <dbReference type="Proteomes" id="UP000480178"/>
    </source>
</evidence>